<dbReference type="RefSeq" id="WP_093393811.1">
    <property type="nucleotide sequence ID" value="NZ_FOUU01000002.1"/>
</dbReference>
<evidence type="ECO:0000256" key="3">
    <source>
        <dbReference type="ARBA" id="ARBA00022692"/>
    </source>
</evidence>
<feature type="transmembrane region" description="Helical" evidence="6">
    <location>
        <begin position="333"/>
        <end position="353"/>
    </location>
</feature>
<feature type="transmembrane region" description="Helical" evidence="6">
    <location>
        <begin position="12"/>
        <end position="33"/>
    </location>
</feature>
<feature type="transmembrane region" description="Helical" evidence="6">
    <location>
        <begin position="99"/>
        <end position="117"/>
    </location>
</feature>
<dbReference type="OrthoDB" id="9783403at2"/>
<dbReference type="Pfam" id="PF03739">
    <property type="entry name" value="LptF_LptG"/>
    <property type="match status" value="1"/>
</dbReference>
<dbReference type="GO" id="GO:0015920">
    <property type="term" value="P:lipopolysaccharide transport"/>
    <property type="evidence" value="ECO:0007669"/>
    <property type="project" value="TreeGrafter"/>
</dbReference>
<dbReference type="EMBL" id="FOUU01000002">
    <property type="protein sequence ID" value="SFM62606.1"/>
    <property type="molecule type" value="Genomic_DNA"/>
</dbReference>
<evidence type="ECO:0000256" key="6">
    <source>
        <dbReference type="SAM" id="Phobius"/>
    </source>
</evidence>
<keyword evidence="2" id="KW-1003">Cell membrane</keyword>
<keyword evidence="5 6" id="KW-0472">Membrane</keyword>
<organism evidence="7 8">
    <name type="scientific">Thermodesulforhabdus norvegica</name>
    <dbReference type="NCBI Taxonomy" id="39841"/>
    <lineage>
        <taxon>Bacteria</taxon>
        <taxon>Pseudomonadati</taxon>
        <taxon>Thermodesulfobacteriota</taxon>
        <taxon>Syntrophobacteria</taxon>
        <taxon>Syntrophobacterales</taxon>
        <taxon>Thermodesulforhabdaceae</taxon>
        <taxon>Thermodesulforhabdus</taxon>
    </lineage>
</organism>
<accession>A0A1I4SDM1</accession>
<dbReference type="PANTHER" id="PTHR33529">
    <property type="entry name" value="SLR0882 PROTEIN-RELATED"/>
    <property type="match status" value="1"/>
</dbReference>
<sequence>MRILYRYVFKSAWDYSFLALIVCAVIFLTADFFEKVDDLIELKADAVISAQYFLYRLPFMVSHVWAPSVFTGTIVAMVVFHHRKETVAIRAAGIGSRAYFVPVFWFALLSALSFFAFREVVEKPLFVKSQEVWTKGIHRHKSGASGSFGQNVWYATGDMIIRAAFYDPSTRTFYRVSVFSLGEGFTLKTRMDAESMRWSGGKWVLRNATIFEFRSDGVFIQGKPGYDAGFKEEPDDFMNFRFLPDVLPFWKLYKVVRLMRSEGLGTEPYEVELFTRLADALWVFTACFLGVIIGNHRRLAPHAVKILAGGFSAYGGFFGLYQAGLAMTSANLLPVYLGIPCPFILMLFLSLHWSRSIV</sequence>
<dbReference type="STRING" id="39841.SAMN05660836_00908"/>
<evidence type="ECO:0000256" key="5">
    <source>
        <dbReference type="ARBA" id="ARBA00023136"/>
    </source>
</evidence>
<evidence type="ECO:0000313" key="7">
    <source>
        <dbReference type="EMBL" id="SFM62606.1"/>
    </source>
</evidence>
<dbReference type="AlphaFoldDB" id="A0A1I4SDM1"/>
<keyword evidence="3 6" id="KW-0812">Transmembrane</keyword>
<dbReference type="Proteomes" id="UP000199611">
    <property type="component" value="Unassembled WGS sequence"/>
</dbReference>
<evidence type="ECO:0000256" key="1">
    <source>
        <dbReference type="ARBA" id="ARBA00004651"/>
    </source>
</evidence>
<keyword evidence="4 6" id="KW-1133">Transmembrane helix</keyword>
<dbReference type="PANTHER" id="PTHR33529:SF6">
    <property type="entry name" value="YJGP_YJGQ FAMILY PERMEASE"/>
    <property type="match status" value="1"/>
</dbReference>
<comment type="subcellular location">
    <subcellularLocation>
        <location evidence="1">Cell membrane</location>
        <topology evidence="1">Multi-pass membrane protein</topology>
    </subcellularLocation>
</comment>
<name>A0A1I4SDM1_9BACT</name>
<gene>
    <name evidence="7" type="ORF">SAMN05660836_00908</name>
</gene>
<evidence type="ECO:0000256" key="2">
    <source>
        <dbReference type="ARBA" id="ARBA00022475"/>
    </source>
</evidence>
<keyword evidence="8" id="KW-1185">Reference proteome</keyword>
<feature type="transmembrane region" description="Helical" evidence="6">
    <location>
        <begin position="306"/>
        <end position="327"/>
    </location>
</feature>
<dbReference type="InterPro" id="IPR005495">
    <property type="entry name" value="LptG/LptF_permease"/>
</dbReference>
<evidence type="ECO:0000256" key="4">
    <source>
        <dbReference type="ARBA" id="ARBA00022989"/>
    </source>
</evidence>
<proteinExistence type="predicted"/>
<feature type="transmembrane region" description="Helical" evidence="6">
    <location>
        <begin position="53"/>
        <end position="79"/>
    </location>
</feature>
<feature type="transmembrane region" description="Helical" evidence="6">
    <location>
        <begin position="273"/>
        <end position="294"/>
    </location>
</feature>
<protein>
    <submittedName>
        <fullName evidence="7">LPS export ABC transporter permease LptG</fullName>
    </submittedName>
</protein>
<evidence type="ECO:0000313" key="8">
    <source>
        <dbReference type="Proteomes" id="UP000199611"/>
    </source>
</evidence>
<dbReference type="GO" id="GO:0043190">
    <property type="term" value="C:ATP-binding cassette (ABC) transporter complex"/>
    <property type="evidence" value="ECO:0007669"/>
    <property type="project" value="TreeGrafter"/>
</dbReference>
<reference evidence="7 8" key="1">
    <citation type="submission" date="2016-10" db="EMBL/GenBank/DDBJ databases">
        <authorList>
            <person name="de Groot N.N."/>
        </authorList>
    </citation>
    <scope>NUCLEOTIDE SEQUENCE [LARGE SCALE GENOMIC DNA]</scope>
    <source>
        <strain evidence="7 8">DSM 9990</strain>
    </source>
</reference>